<reference evidence="2" key="1">
    <citation type="submission" date="2020-10" db="EMBL/GenBank/DDBJ databases">
        <authorList>
            <person name="Gilroy R."/>
        </authorList>
    </citation>
    <scope>NUCLEOTIDE SEQUENCE</scope>
    <source>
        <strain evidence="2">3924</strain>
    </source>
</reference>
<reference evidence="2" key="2">
    <citation type="journal article" date="2021" name="PeerJ">
        <title>Extensive microbial diversity within the chicken gut microbiome revealed by metagenomics and culture.</title>
        <authorList>
            <person name="Gilroy R."/>
            <person name="Ravi A."/>
            <person name="Getino M."/>
            <person name="Pursley I."/>
            <person name="Horton D.L."/>
            <person name="Alikhan N.F."/>
            <person name="Baker D."/>
            <person name="Gharbi K."/>
            <person name="Hall N."/>
            <person name="Watson M."/>
            <person name="Adriaenssens E.M."/>
            <person name="Foster-Nyarko E."/>
            <person name="Jarju S."/>
            <person name="Secka A."/>
            <person name="Antonio M."/>
            <person name="Oren A."/>
            <person name="Chaudhuri R.R."/>
            <person name="La Ragione R."/>
            <person name="Hildebrand F."/>
            <person name="Pallen M.J."/>
        </authorList>
    </citation>
    <scope>NUCLEOTIDE SEQUENCE</scope>
    <source>
        <strain evidence="2">3924</strain>
    </source>
</reference>
<dbReference type="InterPro" id="IPR011044">
    <property type="entry name" value="Quino_amine_DH_bsu"/>
</dbReference>
<feature type="chain" id="PRO_5036691141" evidence="1">
    <location>
        <begin position="21"/>
        <end position="252"/>
    </location>
</feature>
<dbReference type="EMBL" id="JADIMV010000020">
    <property type="protein sequence ID" value="MBO8439187.1"/>
    <property type="molecule type" value="Genomic_DNA"/>
</dbReference>
<dbReference type="AlphaFoldDB" id="A0A940IE47"/>
<keyword evidence="1" id="KW-0732">Signal</keyword>
<protein>
    <submittedName>
        <fullName evidence="2">Uncharacterized protein</fullName>
    </submittedName>
</protein>
<organism evidence="2 3">
    <name type="scientific">Candidatus Aphodosoma intestinipullorum</name>
    <dbReference type="NCBI Taxonomy" id="2840674"/>
    <lineage>
        <taxon>Bacteria</taxon>
        <taxon>Pseudomonadati</taxon>
        <taxon>Bacteroidota</taxon>
        <taxon>Bacteroidia</taxon>
        <taxon>Bacteroidales</taxon>
        <taxon>Candidatus Aphodosoma</taxon>
    </lineage>
</organism>
<feature type="non-terminal residue" evidence="2">
    <location>
        <position position="252"/>
    </location>
</feature>
<evidence type="ECO:0000313" key="2">
    <source>
        <dbReference type="EMBL" id="MBO8439187.1"/>
    </source>
</evidence>
<name>A0A940IE47_9BACT</name>
<feature type="signal peptide" evidence="1">
    <location>
        <begin position="1"/>
        <end position="20"/>
    </location>
</feature>
<gene>
    <name evidence="2" type="ORF">IAC51_00880</name>
</gene>
<dbReference type="Proteomes" id="UP000712007">
    <property type="component" value="Unassembled WGS sequence"/>
</dbReference>
<evidence type="ECO:0000256" key="1">
    <source>
        <dbReference type="SAM" id="SignalP"/>
    </source>
</evidence>
<evidence type="ECO:0000313" key="3">
    <source>
        <dbReference type="Proteomes" id="UP000712007"/>
    </source>
</evidence>
<sequence length="252" mass="27766">MKKLFTLLVANMLIVGGVFAQDSENKDVVFAEHSPEKGMNSQVTRVSPSGKYITGQEDAESGIMLLWDTENNDYQTVNFKGNGQVWHVSDNGTILGQANKLPVIFRVGDEEPTAVDTTGQAYGCTADETILVGIGDYGDGMFVTPKVWRQNGDKYDTEVLDFPNDNEKFENGAFAKGISEDGSIIWGCYAAYDYSLVVWRLNESGEYVIDNVAARVMAQNNEIAGIEPEHMSPNGKYITGICYSQTGEHVFR</sequence>
<comment type="caution">
    <text evidence="2">The sequence shown here is derived from an EMBL/GenBank/DDBJ whole genome shotgun (WGS) entry which is preliminary data.</text>
</comment>
<proteinExistence type="predicted"/>
<accession>A0A940IE47</accession>
<dbReference type="SUPFAM" id="SSF50969">
    <property type="entry name" value="YVTN repeat-like/Quinoprotein amine dehydrogenase"/>
    <property type="match status" value="1"/>
</dbReference>